<dbReference type="EMBL" id="AE017282">
    <property type="protein sequence ID" value="AAU91011.1"/>
    <property type="molecule type" value="Genomic_DNA"/>
</dbReference>
<dbReference type="eggNOG" id="COG4385">
    <property type="taxonomic scope" value="Bacteria"/>
</dbReference>
<proteinExistence type="predicted"/>
<dbReference type="Proteomes" id="UP000006821">
    <property type="component" value="Chromosome"/>
</dbReference>
<organism evidence="1 2">
    <name type="scientific">Methylococcus capsulatus (strain ATCC 33009 / NCIMB 11132 / Bath)</name>
    <dbReference type="NCBI Taxonomy" id="243233"/>
    <lineage>
        <taxon>Bacteria</taxon>
        <taxon>Pseudomonadati</taxon>
        <taxon>Pseudomonadota</taxon>
        <taxon>Gammaproteobacteria</taxon>
        <taxon>Methylococcales</taxon>
        <taxon>Methylococcaceae</taxon>
        <taxon>Methylococcus</taxon>
    </lineage>
</organism>
<gene>
    <name evidence="1" type="ordered locus">MCA2905</name>
</gene>
<evidence type="ECO:0000313" key="2">
    <source>
        <dbReference type="Proteomes" id="UP000006821"/>
    </source>
</evidence>
<sequence length="436" mass="48054">MLAALLGQHQAKPMAELLQPSLRDARGLALDALIERISRLDQSALLVYLVDQVHPSALPHLADQFHVMGLEGWDTVSTDTERRALIKSAIAYHRLKGTLAGLTWAGSRVGLSILRAITPPAKTYLAPALTRAERDAFLSGYPQLRLYRYRTRGVRIGSGWYCSAAFVKGRHYPVVTDAILRLGWRAFLWHRSGNDSKSSGADSKSNGVETPVTTLVREIQRAGAEAELSLAIRKPGAAGLGTYPGRLVPRSYLVRQDGGGRLFNVRLSTPYLDFDESVHTHAVRPGLDPIDIRYTTIAEQGIEHGAMLGRFVAGHLADNGARDRLYRRFHLFDPAVPVPRRGRSTHVGAMKLGMPAYTAELAVSMPARRPPRLIGRFATGYWAPASVSRLERGREAMALASAFRDRVWLDTHTRKQVRAGYAVRSGEILSGQFITV</sequence>
<reference evidence="1 2" key="1">
    <citation type="journal article" date="2004" name="PLoS Biol.">
        <title>Genomic insights into methanotrophy: the complete genome sequence of Methylococcus capsulatus (Bath).</title>
        <authorList>
            <person name="Ward N.L."/>
            <person name="Larsen O."/>
            <person name="Sakwa J."/>
            <person name="Bruseth L."/>
            <person name="Khouri H.M."/>
            <person name="Durkin A.S."/>
            <person name="Dimitrov G."/>
            <person name="Jiang L."/>
            <person name="Scanlan D."/>
            <person name="Kang K.H."/>
            <person name="Lewis M.R."/>
            <person name="Nelson K.E."/>
            <person name="Methe B.A."/>
            <person name="Wu M."/>
            <person name="Heidelberg J.F."/>
            <person name="Paulsen I.T."/>
            <person name="Fouts D.E."/>
            <person name="Ravel J."/>
            <person name="Tettelin H."/>
            <person name="Ren Q."/>
            <person name="Read T.D."/>
            <person name="DeBoy R.T."/>
            <person name="Seshadri R."/>
            <person name="Salzberg S.L."/>
            <person name="Jensen H.B."/>
            <person name="Birkeland N.K."/>
            <person name="Nelson W.C."/>
            <person name="Dodson R.J."/>
            <person name="Grindhaug S.H."/>
            <person name="Holt I.E."/>
            <person name="Eidhammer I."/>
            <person name="Jonasen I."/>
            <person name="Vanaken S."/>
            <person name="Utterback T.R."/>
            <person name="Feldblyum T.V."/>
            <person name="Fraser C.M."/>
            <person name="Lillehaug J.R."/>
            <person name="Eisen J.A."/>
        </authorList>
    </citation>
    <scope>NUCLEOTIDE SEQUENCE [LARGE SCALE GENOMIC DNA]</scope>
    <source>
        <strain evidence="2">ATCC 33009 / NCIMB 11132 / Bath</strain>
    </source>
</reference>
<dbReference type="Pfam" id="PF09684">
    <property type="entry name" value="Tail_P2_I"/>
    <property type="match status" value="1"/>
</dbReference>
<name>Q603A2_METCA</name>
<dbReference type="STRING" id="243233.MCA2905"/>
<dbReference type="InterPro" id="IPR006521">
    <property type="entry name" value="Tail_protein_I"/>
</dbReference>
<dbReference type="AlphaFoldDB" id="Q603A2"/>
<dbReference type="GeneID" id="88225284"/>
<evidence type="ECO:0000313" key="1">
    <source>
        <dbReference type="EMBL" id="AAU91011.1"/>
    </source>
</evidence>
<dbReference type="KEGG" id="mca:MCA2905"/>
<protein>
    <submittedName>
        <fullName evidence="1">Prophage MuMc02, tail fiber domain protein</fullName>
    </submittedName>
</protein>
<dbReference type="RefSeq" id="WP_010962100.1">
    <property type="nucleotide sequence ID" value="NC_002977.6"/>
</dbReference>
<accession>Q603A2</accession>
<dbReference type="HOGENOM" id="CLU_681288_0_0_6"/>